<proteinExistence type="predicted"/>
<keyword evidence="2" id="KW-0812">Transmembrane</keyword>
<sequence length="213" mass="23182">MLLNNTKRMHASGPSPTHELYTTAFHAVLLLHLVVVVLLLYRQLSSRLAMSQVCLLLSVVFVCVRHRFTRLFSVLCSIAGLTSLAEGLLESCAFYSRAIDMGAATTTTGVALLAHCRSRALLQAGLVTCFCVIQIANLVIHIVGVPLPLPLMKPACTEKHSDDDDDDDHNDYNDDYIDEDDDGDYNGDYNGEKATAGPAGTGHANTRQADDYV</sequence>
<dbReference type="Proteomes" id="UP000190274">
    <property type="component" value="Chromosome E"/>
</dbReference>
<evidence type="ECO:0000313" key="4">
    <source>
        <dbReference type="Proteomes" id="UP000190274"/>
    </source>
</evidence>
<keyword evidence="2" id="KW-1133">Transmembrane helix</keyword>
<protein>
    <submittedName>
        <fullName evidence="3">LADA_0E02454g1_1</fullName>
    </submittedName>
</protein>
<accession>A0A1G4JAR8</accession>
<feature type="region of interest" description="Disordered" evidence="1">
    <location>
        <begin position="158"/>
        <end position="213"/>
    </location>
</feature>
<dbReference type="AlphaFoldDB" id="A0A1G4JAR8"/>
<reference evidence="4" key="1">
    <citation type="submission" date="2016-03" db="EMBL/GenBank/DDBJ databases">
        <authorList>
            <person name="Devillers H."/>
        </authorList>
    </citation>
    <scope>NUCLEOTIDE SEQUENCE [LARGE SCALE GENOMIC DNA]</scope>
</reference>
<keyword evidence="4" id="KW-1185">Reference proteome</keyword>
<feature type="transmembrane region" description="Helical" evidence="2">
    <location>
        <begin position="121"/>
        <end position="143"/>
    </location>
</feature>
<name>A0A1G4JAR8_9SACH</name>
<evidence type="ECO:0000256" key="1">
    <source>
        <dbReference type="SAM" id="MobiDB-lite"/>
    </source>
</evidence>
<feature type="transmembrane region" description="Helical" evidence="2">
    <location>
        <begin position="20"/>
        <end position="41"/>
    </location>
</feature>
<dbReference type="EMBL" id="LT598455">
    <property type="protein sequence ID" value="SCU87173.1"/>
    <property type="molecule type" value="Genomic_DNA"/>
</dbReference>
<organism evidence="3 4">
    <name type="scientific">Lachancea dasiensis</name>
    <dbReference type="NCBI Taxonomy" id="1072105"/>
    <lineage>
        <taxon>Eukaryota</taxon>
        <taxon>Fungi</taxon>
        <taxon>Dikarya</taxon>
        <taxon>Ascomycota</taxon>
        <taxon>Saccharomycotina</taxon>
        <taxon>Saccharomycetes</taxon>
        <taxon>Saccharomycetales</taxon>
        <taxon>Saccharomycetaceae</taxon>
        <taxon>Lachancea</taxon>
    </lineage>
</organism>
<evidence type="ECO:0000256" key="2">
    <source>
        <dbReference type="SAM" id="Phobius"/>
    </source>
</evidence>
<keyword evidence="2" id="KW-0472">Membrane</keyword>
<feature type="compositionally biased region" description="Acidic residues" evidence="1">
    <location>
        <begin position="163"/>
        <end position="185"/>
    </location>
</feature>
<evidence type="ECO:0000313" key="3">
    <source>
        <dbReference type="EMBL" id="SCU87173.1"/>
    </source>
</evidence>
<gene>
    <name evidence="3" type="ORF">LADA_0E02454G</name>
</gene>